<dbReference type="PANTHER" id="PTHR31451">
    <property type="match status" value="1"/>
</dbReference>
<evidence type="ECO:0000256" key="2">
    <source>
        <dbReference type="ARBA" id="ARBA00004613"/>
    </source>
</evidence>
<dbReference type="InterPro" id="IPR045053">
    <property type="entry name" value="MAN-like"/>
</dbReference>
<keyword evidence="6" id="KW-0378">Hydrolase</keyword>
<dbReference type="Gene3D" id="2.60.40.10">
    <property type="entry name" value="Immunoglobulins"/>
    <property type="match status" value="1"/>
</dbReference>
<dbReference type="CDD" id="cd00063">
    <property type="entry name" value="FN3"/>
    <property type="match status" value="1"/>
</dbReference>
<dbReference type="PANTHER" id="PTHR31451:SF39">
    <property type="entry name" value="MANNAN ENDO-1,4-BETA-MANNOSIDASE 1"/>
    <property type="match status" value="1"/>
</dbReference>
<feature type="domain" description="Fibronectin type-III" evidence="9">
    <location>
        <begin position="380"/>
        <end position="478"/>
    </location>
</feature>
<reference evidence="10 11" key="1">
    <citation type="submission" date="2019-02" db="EMBL/GenBank/DDBJ databases">
        <title>Deep-cultivation of Planctomycetes and their phenomic and genomic characterization uncovers novel biology.</title>
        <authorList>
            <person name="Wiegand S."/>
            <person name="Jogler M."/>
            <person name="Boedeker C."/>
            <person name="Pinto D."/>
            <person name="Vollmers J."/>
            <person name="Rivas-Marin E."/>
            <person name="Kohn T."/>
            <person name="Peeters S.H."/>
            <person name="Heuer A."/>
            <person name="Rast P."/>
            <person name="Oberbeckmann S."/>
            <person name="Bunk B."/>
            <person name="Jeske O."/>
            <person name="Meyerdierks A."/>
            <person name="Storesund J.E."/>
            <person name="Kallscheuer N."/>
            <person name="Luecker S."/>
            <person name="Lage O.M."/>
            <person name="Pohl T."/>
            <person name="Merkel B.J."/>
            <person name="Hornburger P."/>
            <person name="Mueller R.-W."/>
            <person name="Bruemmer F."/>
            <person name="Labrenz M."/>
            <person name="Spormann A.M."/>
            <person name="Op den Camp H."/>
            <person name="Overmann J."/>
            <person name="Amann R."/>
            <person name="Jetten M.S.M."/>
            <person name="Mascher T."/>
            <person name="Medema M.H."/>
            <person name="Devos D.P."/>
            <person name="Kaster A.-K."/>
            <person name="Ovreas L."/>
            <person name="Rohde M."/>
            <person name="Galperin M.Y."/>
            <person name="Jogler C."/>
        </authorList>
    </citation>
    <scope>NUCLEOTIDE SEQUENCE [LARGE SCALE GENOMIC DNA]</scope>
    <source>
        <strain evidence="10 11">I41</strain>
    </source>
</reference>
<proteinExistence type="predicted"/>
<evidence type="ECO:0000313" key="10">
    <source>
        <dbReference type="EMBL" id="QDT72526.1"/>
    </source>
</evidence>
<dbReference type="GO" id="GO:0005576">
    <property type="term" value="C:extracellular region"/>
    <property type="evidence" value="ECO:0007669"/>
    <property type="project" value="UniProtKB-SubCell"/>
</dbReference>
<evidence type="ECO:0000313" key="11">
    <source>
        <dbReference type="Proteomes" id="UP000317909"/>
    </source>
</evidence>
<dbReference type="Proteomes" id="UP000317909">
    <property type="component" value="Chromosome"/>
</dbReference>
<keyword evidence="11" id="KW-1185">Reference proteome</keyword>
<keyword evidence="7" id="KW-0326">Glycosidase</keyword>
<evidence type="ECO:0000256" key="5">
    <source>
        <dbReference type="ARBA" id="ARBA00022729"/>
    </source>
</evidence>
<dbReference type="InterPro" id="IPR013783">
    <property type="entry name" value="Ig-like_fold"/>
</dbReference>
<dbReference type="PROSITE" id="PS51257">
    <property type="entry name" value="PROKAR_LIPOPROTEIN"/>
    <property type="match status" value="1"/>
</dbReference>
<evidence type="ECO:0000256" key="1">
    <source>
        <dbReference type="ARBA" id="ARBA00001678"/>
    </source>
</evidence>
<sequence length="634" mass="69528" precursor="true">MRLPIITLALLMLACWPAATARGELQGFITARGDQLYDGGKPFRFISFNIPNLQLIEDNFAAGAKTAWAWPDEFELNDALSSVRQMGGTVARTYVLSVRREGSDMGDHVYVRGPGEFNEEAFRSLDLALAAANRHGVRLIIPLVDNWKWQGGIGEYAAFRGKPPEAFWTDEQVIADFEATVRHVLTRVNSRTGVAYRDDPAILGWETGNELDAPPAWTARIAKLIKSLDPNHLVIDGYSLHGVREESLADPNIDVVTTHHYPNVGKGEYIQPIREARAKSRGRKPYFVGEFGFIPPEEVGAVFDEVISNGTSGALLWSLRFHHRDGGFYWHSEPSGLALYKAYHWPGFDNGAAYGEREVLQLTRRKAYQIRGEELPPMEVPAPPRLVPITDPAAISWQGSAGASSYTVQRSGDPTGPWSTLADGIDDAAIQYRPLFSDASAEPGRRYFYRVTANNAAGASAPSEVVGPVTAECVTLVDACRDLSQVHHAAGDVKPTTGDDRRRREDQQRIRIPAGGSVTYRVESPLDSFDAELFLVDDAADGAAAVDVAVSSDGVAFSPLRASARLVDGHQVDADYGYLPRLRLAASEIPDDTHYLRLTPRQVVELSHLMLRGGRVSASVRDVSDAGVKKRGER</sequence>
<comment type="catalytic activity">
    <reaction evidence="1">
        <text>Random hydrolysis of (1-&gt;4)-beta-D-mannosidic linkages in mannans, galactomannans and glucomannans.</text>
        <dbReference type="EC" id="3.2.1.78"/>
    </reaction>
</comment>
<dbReference type="Gene3D" id="3.20.20.80">
    <property type="entry name" value="Glycosidases"/>
    <property type="match status" value="1"/>
</dbReference>
<evidence type="ECO:0000256" key="7">
    <source>
        <dbReference type="ARBA" id="ARBA00023295"/>
    </source>
</evidence>
<dbReference type="InterPro" id="IPR017853">
    <property type="entry name" value="GH"/>
</dbReference>
<dbReference type="InterPro" id="IPR003961">
    <property type="entry name" value="FN3_dom"/>
</dbReference>
<dbReference type="AlphaFoldDB" id="A0A517TVY6"/>
<dbReference type="EMBL" id="CP036339">
    <property type="protein sequence ID" value="QDT72526.1"/>
    <property type="molecule type" value="Genomic_DNA"/>
</dbReference>
<dbReference type="SUPFAM" id="SSF51445">
    <property type="entry name" value="(Trans)glycosidases"/>
    <property type="match status" value="1"/>
</dbReference>
<dbReference type="InterPro" id="IPR036116">
    <property type="entry name" value="FN3_sf"/>
</dbReference>
<feature type="signal peptide" evidence="8">
    <location>
        <begin position="1"/>
        <end position="21"/>
    </location>
</feature>
<protein>
    <recommendedName>
        <fullName evidence="3">mannan endo-1,4-beta-mannosidase</fullName>
        <ecNumber evidence="3">3.2.1.78</ecNumber>
    </recommendedName>
</protein>
<dbReference type="PROSITE" id="PS50853">
    <property type="entry name" value="FN3"/>
    <property type="match status" value="1"/>
</dbReference>
<dbReference type="OrthoDB" id="9801493at2"/>
<evidence type="ECO:0000259" key="9">
    <source>
        <dbReference type="PROSITE" id="PS50853"/>
    </source>
</evidence>
<organism evidence="10 11">
    <name type="scientific">Lacipirellula limnantheis</name>
    <dbReference type="NCBI Taxonomy" id="2528024"/>
    <lineage>
        <taxon>Bacteria</taxon>
        <taxon>Pseudomonadati</taxon>
        <taxon>Planctomycetota</taxon>
        <taxon>Planctomycetia</taxon>
        <taxon>Pirellulales</taxon>
        <taxon>Lacipirellulaceae</taxon>
        <taxon>Lacipirellula</taxon>
    </lineage>
</organism>
<evidence type="ECO:0000256" key="8">
    <source>
        <dbReference type="SAM" id="SignalP"/>
    </source>
</evidence>
<comment type="subcellular location">
    <subcellularLocation>
        <location evidence="2">Secreted</location>
    </subcellularLocation>
</comment>
<feature type="chain" id="PRO_5022078123" description="mannan endo-1,4-beta-mannosidase" evidence="8">
    <location>
        <begin position="22"/>
        <end position="634"/>
    </location>
</feature>
<dbReference type="SUPFAM" id="SSF49265">
    <property type="entry name" value="Fibronectin type III"/>
    <property type="match status" value="1"/>
</dbReference>
<dbReference type="GO" id="GO:0016985">
    <property type="term" value="F:mannan endo-1,4-beta-mannosidase activity"/>
    <property type="evidence" value="ECO:0007669"/>
    <property type="project" value="TreeGrafter"/>
</dbReference>
<accession>A0A517TVY6</accession>
<dbReference type="EC" id="3.2.1.78" evidence="3"/>
<keyword evidence="4" id="KW-0964">Secreted</keyword>
<dbReference type="Pfam" id="PF26410">
    <property type="entry name" value="GH5_mannosidase"/>
    <property type="match status" value="1"/>
</dbReference>
<evidence type="ECO:0000256" key="4">
    <source>
        <dbReference type="ARBA" id="ARBA00022525"/>
    </source>
</evidence>
<name>A0A517TVY6_9BACT</name>
<keyword evidence="5 8" id="KW-0732">Signal</keyword>
<dbReference type="KEGG" id="llh:I41_17060"/>
<dbReference type="InterPro" id="IPR001547">
    <property type="entry name" value="Glyco_hydro_5"/>
</dbReference>
<evidence type="ECO:0000256" key="6">
    <source>
        <dbReference type="ARBA" id="ARBA00022801"/>
    </source>
</evidence>
<gene>
    <name evidence="10" type="ORF">I41_17060</name>
</gene>
<dbReference type="RefSeq" id="WP_145432086.1">
    <property type="nucleotide sequence ID" value="NZ_CP036339.1"/>
</dbReference>
<evidence type="ECO:0000256" key="3">
    <source>
        <dbReference type="ARBA" id="ARBA00012706"/>
    </source>
</evidence>